<dbReference type="AlphaFoldDB" id="A0AAP3FX89"/>
<reference evidence="3" key="1">
    <citation type="submission" date="2022-02" db="EMBL/GenBank/DDBJ databases">
        <title>Crop Bioprotection Bacillus Genome Sequencing.</title>
        <authorList>
            <person name="Dunlap C."/>
        </authorList>
    </citation>
    <scope>NUCLEOTIDE SEQUENCE</scope>
    <source>
        <strain evidence="3">98-1</strain>
    </source>
</reference>
<dbReference type="InterPro" id="IPR025424">
    <property type="entry name" value="YrhK_domain"/>
</dbReference>
<keyword evidence="1" id="KW-0812">Transmembrane</keyword>
<comment type="caution">
    <text evidence="3">The sequence shown here is derived from an EMBL/GenBank/DDBJ whole genome shotgun (WGS) entry which is preliminary data.</text>
</comment>
<name>A0AAP3FX89_BACVA</name>
<keyword evidence="1" id="KW-0472">Membrane</keyword>
<proteinExistence type="predicted"/>
<dbReference type="RefSeq" id="WP_010327842.1">
    <property type="nucleotide sequence ID" value="NZ_CBDIAD010000022.1"/>
</dbReference>
<sequence>MAPKEENDIKQELKRYEQFFKKRYKILYTVNDFIIGALFLVGSFFFFYEQFKSAGIWLFAIGSLLLLIRPTIRLIHDVHYRKHVESQFKHRSSTDGSS</sequence>
<dbReference type="Proteomes" id="UP001067121">
    <property type="component" value="Unassembled WGS sequence"/>
</dbReference>
<accession>A0AAP3FX89</accession>
<feature type="domain" description="YrhK" evidence="2">
    <location>
        <begin position="22"/>
        <end position="77"/>
    </location>
</feature>
<evidence type="ECO:0000259" key="2">
    <source>
        <dbReference type="Pfam" id="PF14145"/>
    </source>
</evidence>
<organism evidence="3 4">
    <name type="scientific">Bacillus vallismortis</name>
    <dbReference type="NCBI Taxonomy" id="72361"/>
    <lineage>
        <taxon>Bacteria</taxon>
        <taxon>Bacillati</taxon>
        <taxon>Bacillota</taxon>
        <taxon>Bacilli</taxon>
        <taxon>Bacillales</taxon>
        <taxon>Bacillaceae</taxon>
        <taxon>Bacillus</taxon>
    </lineage>
</organism>
<evidence type="ECO:0000256" key="1">
    <source>
        <dbReference type="SAM" id="Phobius"/>
    </source>
</evidence>
<dbReference type="GeneID" id="76987540"/>
<feature type="transmembrane region" description="Helical" evidence="1">
    <location>
        <begin position="26"/>
        <end position="48"/>
    </location>
</feature>
<dbReference type="Pfam" id="PF14145">
    <property type="entry name" value="YrhK"/>
    <property type="match status" value="1"/>
</dbReference>
<evidence type="ECO:0000313" key="4">
    <source>
        <dbReference type="Proteomes" id="UP001067121"/>
    </source>
</evidence>
<evidence type="ECO:0000313" key="3">
    <source>
        <dbReference type="EMBL" id="MCY8318875.1"/>
    </source>
</evidence>
<protein>
    <submittedName>
        <fullName evidence="3">YrhK family protein</fullName>
    </submittedName>
</protein>
<dbReference type="EMBL" id="JALAOH010000098">
    <property type="protein sequence ID" value="MCY8318875.1"/>
    <property type="molecule type" value="Genomic_DNA"/>
</dbReference>
<keyword evidence="1" id="KW-1133">Transmembrane helix</keyword>
<feature type="transmembrane region" description="Helical" evidence="1">
    <location>
        <begin position="54"/>
        <end position="72"/>
    </location>
</feature>
<gene>
    <name evidence="3" type="ORF">MOC71_19620</name>
</gene>